<dbReference type="PANTHER" id="PTHR47683">
    <property type="entry name" value="PSEUDOURIDINE SYNTHASE FAMILY PROTEIN-RELATED"/>
    <property type="match status" value="1"/>
</dbReference>
<dbReference type="NCBIfam" id="NF007784">
    <property type="entry name" value="PRK10475.1"/>
    <property type="match status" value="1"/>
</dbReference>
<dbReference type="InterPro" id="IPR000748">
    <property type="entry name" value="PsdUridine_synth_RsuA/RluB/E/F"/>
</dbReference>
<dbReference type="Gene3D" id="3.30.70.1560">
    <property type="entry name" value="Alpha-L RNA-binding motif"/>
    <property type="match status" value="1"/>
</dbReference>
<keyword evidence="5" id="KW-0694">RNA-binding</keyword>
<name>A0A432XCW6_9GAMM</name>
<protein>
    <recommendedName>
        <fullName evidence="6">Pseudouridine synthase</fullName>
        <ecNumber evidence="6">5.4.99.-</ecNumber>
    </recommendedName>
</protein>
<dbReference type="PROSITE" id="PS01149">
    <property type="entry name" value="PSI_RSU"/>
    <property type="match status" value="1"/>
</dbReference>
<dbReference type="InterPro" id="IPR020094">
    <property type="entry name" value="TruA/RsuA/RluB/E/F_N"/>
</dbReference>
<dbReference type="InterPro" id="IPR050343">
    <property type="entry name" value="RsuA_PseudoU_synthase"/>
</dbReference>
<dbReference type="FunFam" id="3.10.290.10:FF:000003">
    <property type="entry name" value="Pseudouridine synthase"/>
    <property type="match status" value="1"/>
</dbReference>
<dbReference type="InterPro" id="IPR042092">
    <property type="entry name" value="PsdUridine_s_RsuA/RluB/E/F_cat"/>
</dbReference>
<dbReference type="CDD" id="cd02554">
    <property type="entry name" value="PseudoU_synth_RluF"/>
    <property type="match status" value="1"/>
</dbReference>
<sequence>MQPNQPQQRDAVRLNKFISESGMCSRREADRYIEQGQVTLNGRKAVVGDKVGPTDEVRVNGRLVAAQNKEKFVFIALNKPVGVVSTTDSAERNNIQKFVGHKKRIFPIGRLDKDSQGLIFLTSNGDLVNKILRAGNRHEKEYVVTVHRPITPDFIKGMANGVPILGTMTKRCKVQQLSTFVFRLTLIEGMNRQIRRMCEHFGYEVRKLERTRIMNVRLGALQVGQWRNLTERELEEIMGSIADSTGLAPEGHKSKRPKYKKPVESSGLAVKRSQSDKGNSPWAKHSEGARSRSASKPSRGKSPNKPAAKSDKKGWPYE</sequence>
<dbReference type="CDD" id="cd00165">
    <property type="entry name" value="S4"/>
    <property type="match status" value="1"/>
</dbReference>
<dbReference type="EMBL" id="PIPU01000007">
    <property type="protein sequence ID" value="RUO46486.1"/>
    <property type="molecule type" value="Genomic_DNA"/>
</dbReference>
<dbReference type="Gene3D" id="3.30.70.580">
    <property type="entry name" value="Pseudouridine synthase I, catalytic domain, N-terminal subdomain"/>
    <property type="match status" value="1"/>
</dbReference>
<reference evidence="10" key="1">
    <citation type="journal article" date="2018" name="Front. Microbiol.">
        <title>Genome-Based Analysis Reveals the Taxonomy and Diversity of the Family Idiomarinaceae.</title>
        <authorList>
            <person name="Liu Y."/>
            <person name="Lai Q."/>
            <person name="Shao Z."/>
        </authorList>
    </citation>
    <scope>NUCLEOTIDE SEQUENCE [LARGE SCALE GENOMIC DNA]</scope>
    <source>
        <strain evidence="10">908033</strain>
    </source>
</reference>
<evidence type="ECO:0000256" key="2">
    <source>
        <dbReference type="ARBA" id="ARBA00023235"/>
    </source>
</evidence>
<gene>
    <name evidence="9" type="ORF">CWE24_11285</name>
</gene>
<dbReference type="Proteomes" id="UP000286985">
    <property type="component" value="Unassembled WGS sequence"/>
</dbReference>
<dbReference type="PROSITE" id="PS50889">
    <property type="entry name" value="S4"/>
    <property type="match status" value="1"/>
</dbReference>
<feature type="compositionally biased region" description="Basic and acidic residues" evidence="7">
    <location>
        <begin position="308"/>
        <end position="318"/>
    </location>
</feature>
<comment type="catalytic activity">
    <reaction evidence="3">
        <text>uridine(35) in tRNA(Tyr) = pseudouridine(35) in tRNA(Tyr)</text>
        <dbReference type="Rhea" id="RHEA:60556"/>
        <dbReference type="Rhea" id="RHEA-COMP:15607"/>
        <dbReference type="Rhea" id="RHEA-COMP:15608"/>
        <dbReference type="ChEBI" id="CHEBI:65314"/>
        <dbReference type="ChEBI" id="CHEBI:65315"/>
    </reaction>
</comment>
<dbReference type="Gene3D" id="3.10.290.10">
    <property type="entry name" value="RNA-binding S4 domain"/>
    <property type="match status" value="1"/>
</dbReference>
<evidence type="ECO:0000256" key="3">
    <source>
        <dbReference type="ARBA" id="ARBA00036390"/>
    </source>
</evidence>
<comment type="similarity">
    <text evidence="1 6">Belongs to the pseudouridine synthase RsuA family.</text>
</comment>
<comment type="caution">
    <text evidence="9">The sequence shown here is derived from an EMBL/GenBank/DDBJ whole genome shotgun (WGS) entry which is preliminary data.</text>
</comment>
<dbReference type="SUPFAM" id="SSF55120">
    <property type="entry name" value="Pseudouridine synthase"/>
    <property type="match status" value="1"/>
</dbReference>
<dbReference type="PANTHER" id="PTHR47683:SF2">
    <property type="entry name" value="RNA-BINDING S4 DOMAIN-CONTAINING PROTEIN"/>
    <property type="match status" value="1"/>
</dbReference>
<dbReference type="GO" id="GO:0160138">
    <property type="term" value="F:23S rRNA pseudouridine(2604) synthase activity"/>
    <property type="evidence" value="ECO:0007669"/>
    <property type="project" value="UniProtKB-EC"/>
</dbReference>
<evidence type="ECO:0000313" key="10">
    <source>
        <dbReference type="Proteomes" id="UP000286985"/>
    </source>
</evidence>
<dbReference type="Pfam" id="PF00849">
    <property type="entry name" value="PseudoU_synth_2"/>
    <property type="match status" value="1"/>
</dbReference>
<evidence type="ECO:0000259" key="8">
    <source>
        <dbReference type="SMART" id="SM00363"/>
    </source>
</evidence>
<dbReference type="EC" id="5.4.99.-" evidence="6"/>
<dbReference type="InterPro" id="IPR036986">
    <property type="entry name" value="S4_RNA-bd_sf"/>
</dbReference>
<dbReference type="Pfam" id="PF01479">
    <property type="entry name" value="S4"/>
    <property type="match status" value="1"/>
</dbReference>
<evidence type="ECO:0000256" key="7">
    <source>
        <dbReference type="SAM" id="MobiDB-lite"/>
    </source>
</evidence>
<dbReference type="InterPro" id="IPR018496">
    <property type="entry name" value="PsdUridine_synth_RsuA/RluB_CS"/>
</dbReference>
<dbReference type="InterPro" id="IPR002942">
    <property type="entry name" value="S4_RNA-bd"/>
</dbReference>
<dbReference type="GO" id="GO:0000455">
    <property type="term" value="P:enzyme-directed rRNA pseudouridine synthesis"/>
    <property type="evidence" value="ECO:0007669"/>
    <property type="project" value="UniProtKB-ARBA"/>
</dbReference>
<dbReference type="SUPFAM" id="SSF55174">
    <property type="entry name" value="Alpha-L RNA-binding motif"/>
    <property type="match status" value="1"/>
</dbReference>
<evidence type="ECO:0000256" key="1">
    <source>
        <dbReference type="ARBA" id="ARBA00008348"/>
    </source>
</evidence>
<evidence type="ECO:0000313" key="9">
    <source>
        <dbReference type="EMBL" id="RUO46486.1"/>
    </source>
</evidence>
<proteinExistence type="inferred from homology"/>
<comment type="catalytic activity">
    <reaction evidence="4">
        <text>uridine(2604) in 23S rRNA = pseudouridine(2604) in 23S rRNA</text>
        <dbReference type="Rhea" id="RHEA:38875"/>
        <dbReference type="Rhea" id="RHEA-COMP:10093"/>
        <dbReference type="Rhea" id="RHEA-COMP:10094"/>
        <dbReference type="ChEBI" id="CHEBI:65314"/>
        <dbReference type="ChEBI" id="CHEBI:65315"/>
        <dbReference type="EC" id="5.4.99.21"/>
    </reaction>
</comment>
<feature type="region of interest" description="Disordered" evidence="7">
    <location>
        <begin position="244"/>
        <end position="318"/>
    </location>
</feature>
<dbReference type="AlphaFoldDB" id="A0A432XCW6"/>
<dbReference type="OrthoDB" id="9807213at2"/>
<dbReference type="InterPro" id="IPR020103">
    <property type="entry name" value="PsdUridine_synth_cat_dom_sf"/>
</dbReference>
<evidence type="ECO:0000256" key="5">
    <source>
        <dbReference type="PROSITE-ProRule" id="PRU00182"/>
    </source>
</evidence>
<dbReference type="SMART" id="SM00363">
    <property type="entry name" value="S4"/>
    <property type="match status" value="1"/>
</dbReference>
<feature type="domain" description="RNA-binding S4" evidence="8">
    <location>
        <begin position="12"/>
        <end position="68"/>
    </location>
</feature>
<dbReference type="NCBIfam" id="TIGR00093">
    <property type="entry name" value="pseudouridine synthase"/>
    <property type="match status" value="1"/>
</dbReference>
<organism evidence="9 10">
    <name type="scientific">Pseudidiomarina donghaiensis</name>
    <dbReference type="NCBI Taxonomy" id="519452"/>
    <lineage>
        <taxon>Bacteria</taxon>
        <taxon>Pseudomonadati</taxon>
        <taxon>Pseudomonadota</taxon>
        <taxon>Gammaproteobacteria</taxon>
        <taxon>Alteromonadales</taxon>
        <taxon>Idiomarinaceae</taxon>
        <taxon>Pseudidiomarina</taxon>
    </lineage>
</organism>
<dbReference type="RefSeq" id="WP_092841813.1">
    <property type="nucleotide sequence ID" value="NZ_FPCF01000008.1"/>
</dbReference>
<keyword evidence="10" id="KW-1185">Reference proteome</keyword>
<evidence type="ECO:0000256" key="4">
    <source>
        <dbReference type="ARBA" id="ARBA00036535"/>
    </source>
</evidence>
<dbReference type="FunFam" id="3.30.70.1560:FF:000002">
    <property type="entry name" value="Pseudouridine synthase"/>
    <property type="match status" value="1"/>
</dbReference>
<dbReference type="InterPro" id="IPR006145">
    <property type="entry name" value="PsdUridine_synth_RsuA/RluA"/>
</dbReference>
<keyword evidence="2 6" id="KW-0413">Isomerase</keyword>
<accession>A0A432XCW6</accession>
<evidence type="ECO:0000256" key="6">
    <source>
        <dbReference type="RuleBase" id="RU003887"/>
    </source>
</evidence>
<dbReference type="GO" id="GO:0003723">
    <property type="term" value="F:RNA binding"/>
    <property type="evidence" value="ECO:0007669"/>
    <property type="project" value="UniProtKB-KW"/>
</dbReference>
<dbReference type="STRING" id="519452.SAMN04488139_2413"/>